<dbReference type="InterPro" id="IPR059226">
    <property type="entry name" value="Choice_anch_Q_dom"/>
</dbReference>
<dbReference type="AlphaFoldDB" id="A0A3B0WG23"/>
<dbReference type="Pfam" id="PF02415">
    <property type="entry name" value="Chlam_PMP"/>
    <property type="match status" value="1"/>
</dbReference>
<dbReference type="EMBL" id="UOEU01001077">
    <property type="protein sequence ID" value="VAW43406.1"/>
    <property type="molecule type" value="Genomic_DNA"/>
</dbReference>
<dbReference type="SUPFAM" id="SSF51126">
    <property type="entry name" value="Pectin lyase-like"/>
    <property type="match status" value="2"/>
</dbReference>
<dbReference type="InterPro" id="IPR026457">
    <property type="entry name" value="CSLREA_Nterm"/>
</dbReference>
<evidence type="ECO:0000313" key="8">
    <source>
        <dbReference type="EMBL" id="VAW43406.1"/>
    </source>
</evidence>
<accession>A0A3B0WG23</accession>
<keyword evidence="5" id="KW-0732">Signal</keyword>
<dbReference type="InterPro" id="IPR003368">
    <property type="entry name" value="POMP_repeat"/>
</dbReference>
<dbReference type="NCBIfam" id="TIGR04214">
    <property type="entry name" value="CSLREA_Nterm"/>
    <property type="match status" value="1"/>
</dbReference>
<dbReference type="GO" id="GO:0005576">
    <property type="term" value="C:extracellular region"/>
    <property type="evidence" value="ECO:0007669"/>
    <property type="project" value="UniProtKB-SubCell"/>
</dbReference>
<dbReference type="GO" id="GO:0009279">
    <property type="term" value="C:cell outer membrane"/>
    <property type="evidence" value="ECO:0007669"/>
    <property type="project" value="UniProtKB-SubCell"/>
</dbReference>
<dbReference type="InterPro" id="IPR011050">
    <property type="entry name" value="Pectin_lyase_fold/virulence"/>
</dbReference>
<name>A0A3B0WG23_9ZZZZ</name>
<evidence type="ECO:0000256" key="2">
    <source>
        <dbReference type="ARBA" id="ARBA00004442"/>
    </source>
</evidence>
<keyword evidence="6" id="KW-0472">Membrane</keyword>
<sequence length="594" mass="60825">MKQSRLLLAIALPLIFLSLFLTTLRTTASPSATFTVNSTVDAVDVNPGDGVCETAVGNGVCTLRAAVMEANALASEDTIQLPSGSYLLTISGEDEDISATGDIDITDDLFFIGNDMATTIIDGNQLDRIFHIFGGSVSISDMTITNGEVTGSSGGGGIYLERDDGGFPGNLTLDTVTISNNRSSGIGTISSISGGGILSKGMLTVTNSLIISNETIWGTGGGIRGEEHLVIQKTEVRENIASGLGGGVVATSMILKDSLIDGNTLTDNSGEGGGLYISGGGPFIFFPLIIEDSIISNNSILSGQGGGIFIGANASLTVSRTKIISNSANSPNGNTGTRGGGIYNESNQGVTIVDTTITGNSSDHDGGGIYIDGSGIGEMILNRVTINQNIAPSQGAGIYNGGTLSLINVTIAENKAEGSFNKEGGGIYNNGTALTLLNSTIVNNEALYGGGIYHSPTFGSATLENTILANNSASGFISPGDPDTHNCFGSITSAGNNLEDGSDCNFSSSGDLSNTNPLLFPTAIANEAVVFIPLSGSPAIDAGSNTNCPIDDQRLVARPIDGDNSGGAVCDIGSVEYDPSQDIFFFTFLPTIFK</sequence>
<evidence type="ECO:0000256" key="3">
    <source>
        <dbReference type="ARBA" id="ARBA00004613"/>
    </source>
</evidence>
<reference evidence="8" key="1">
    <citation type="submission" date="2018-06" db="EMBL/GenBank/DDBJ databases">
        <authorList>
            <person name="Zhirakovskaya E."/>
        </authorList>
    </citation>
    <scope>NUCLEOTIDE SEQUENCE</scope>
</reference>
<keyword evidence="7" id="KW-0998">Cell outer membrane</keyword>
<evidence type="ECO:0000256" key="7">
    <source>
        <dbReference type="ARBA" id="ARBA00023237"/>
    </source>
</evidence>
<evidence type="ECO:0000256" key="1">
    <source>
        <dbReference type="ARBA" id="ARBA00004196"/>
    </source>
</evidence>
<keyword evidence="4" id="KW-0964">Secreted</keyword>
<dbReference type="SMART" id="SM00710">
    <property type="entry name" value="PbH1"/>
    <property type="match status" value="6"/>
</dbReference>
<evidence type="ECO:0000256" key="6">
    <source>
        <dbReference type="ARBA" id="ARBA00023136"/>
    </source>
</evidence>
<dbReference type="Gene3D" id="2.160.20.10">
    <property type="entry name" value="Single-stranded right-handed beta-helix, Pectin lyase-like"/>
    <property type="match status" value="1"/>
</dbReference>
<evidence type="ECO:0000256" key="4">
    <source>
        <dbReference type="ARBA" id="ARBA00022525"/>
    </source>
</evidence>
<evidence type="ECO:0008006" key="9">
    <source>
        <dbReference type="Google" id="ProtNLM"/>
    </source>
</evidence>
<dbReference type="NCBIfam" id="NF041518">
    <property type="entry name" value="choice_anch_Q"/>
    <property type="match status" value="1"/>
</dbReference>
<dbReference type="InterPro" id="IPR006626">
    <property type="entry name" value="PbH1"/>
</dbReference>
<protein>
    <recommendedName>
        <fullName evidence="9">CSLREA domain-containing protein</fullName>
    </recommendedName>
</protein>
<evidence type="ECO:0000256" key="5">
    <source>
        <dbReference type="ARBA" id="ARBA00022729"/>
    </source>
</evidence>
<gene>
    <name evidence="8" type="ORF">MNBD_CHLOROFLEXI01-3122</name>
</gene>
<dbReference type="InterPro" id="IPR012334">
    <property type="entry name" value="Pectin_lyas_fold"/>
</dbReference>
<proteinExistence type="predicted"/>
<comment type="subcellular location">
    <subcellularLocation>
        <location evidence="1">Cell envelope</location>
    </subcellularLocation>
    <subcellularLocation>
        <location evidence="2">Cell outer membrane</location>
    </subcellularLocation>
    <subcellularLocation>
        <location evidence="3">Secreted</location>
    </subcellularLocation>
</comment>
<organism evidence="8">
    <name type="scientific">hydrothermal vent metagenome</name>
    <dbReference type="NCBI Taxonomy" id="652676"/>
    <lineage>
        <taxon>unclassified sequences</taxon>
        <taxon>metagenomes</taxon>
        <taxon>ecological metagenomes</taxon>
    </lineage>
</organism>